<evidence type="ECO:0000313" key="1">
    <source>
        <dbReference type="EMBL" id="PNI43192.1"/>
    </source>
</evidence>
<proteinExistence type="predicted"/>
<organism evidence="1 2">
    <name type="scientific">Pan troglodytes</name>
    <name type="common">Chimpanzee</name>
    <dbReference type="NCBI Taxonomy" id="9598"/>
    <lineage>
        <taxon>Eukaryota</taxon>
        <taxon>Metazoa</taxon>
        <taxon>Chordata</taxon>
        <taxon>Craniata</taxon>
        <taxon>Vertebrata</taxon>
        <taxon>Euteleostomi</taxon>
        <taxon>Mammalia</taxon>
        <taxon>Eutheria</taxon>
        <taxon>Euarchontoglires</taxon>
        <taxon>Primates</taxon>
        <taxon>Haplorrhini</taxon>
        <taxon>Catarrhini</taxon>
        <taxon>Hominidae</taxon>
        <taxon>Pan</taxon>
    </lineage>
</organism>
<reference evidence="1 2" key="1">
    <citation type="submission" date="2017-12" db="EMBL/GenBank/DDBJ databases">
        <title>High-resolution comparative analysis of great ape genomes.</title>
        <authorList>
            <person name="Pollen A."/>
            <person name="Hastie A."/>
            <person name="Hormozdiari F."/>
            <person name="Dougherty M."/>
            <person name="Liu R."/>
            <person name="Chaisson M."/>
            <person name="Hoppe E."/>
            <person name="Hill C."/>
            <person name="Pang A."/>
            <person name="Hillier L."/>
            <person name="Baker C."/>
            <person name="Armstrong J."/>
            <person name="Shendure J."/>
            <person name="Paten B."/>
            <person name="Wilson R."/>
            <person name="Chao H."/>
            <person name="Schneider V."/>
            <person name="Ventura M."/>
            <person name="Kronenberg Z."/>
            <person name="Murali S."/>
            <person name="Gordon D."/>
            <person name="Cantsilieris S."/>
            <person name="Munson K."/>
            <person name="Nelson B."/>
            <person name="Raja A."/>
            <person name="Underwood J."/>
            <person name="Diekhans M."/>
            <person name="Fiddes I."/>
            <person name="Haussler D."/>
            <person name="Eichler E."/>
        </authorList>
    </citation>
    <scope>NUCLEOTIDE SEQUENCE [LARGE SCALE GENOMIC DNA]</scope>
    <source>
        <strain evidence="1">Yerkes chimp pedigree #C0471</strain>
    </source>
</reference>
<dbReference type="PANTHER" id="PTHR14485:SF3">
    <property type="entry name" value="TETRATRICOPEPTIDE REPEAT PROTEIN 23"/>
    <property type="match status" value="1"/>
</dbReference>
<name>A0A2J8L7F6_PANTR</name>
<feature type="non-terminal residue" evidence="1">
    <location>
        <position position="56"/>
    </location>
</feature>
<dbReference type="AlphaFoldDB" id="A0A2J8L7F6"/>
<dbReference type="InterPro" id="IPR042621">
    <property type="entry name" value="TTC23/TTC23L"/>
</dbReference>
<comment type="caution">
    <text evidence="1">The sequence shown here is derived from an EMBL/GenBank/DDBJ whole genome shotgun (WGS) entry which is preliminary data.</text>
</comment>
<dbReference type="Proteomes" id="UP000236370">
    <property type="component" value="Unassembled WGS sequence"/>
</dbReference>
<protein>
    <submittedName>
        <fullName evidence="1">TTC23 isoform 17</fullName>
    </submittedName>
</protein>
<gene>
    <name evidence="1" type="ORF">CK820_G0031945</name>
</gene>
<accession>A0A2J8L7F6</accession>
<dbReference type="EMBL" id="NBAG03000304">
    <property type="protein sequence ID" value="PNI43192.1"/>
    <property type="molecule type" value="Genomic_DNA"/>
</dbReference>
<evidence type="ECO:0000313" key="2">
    <source>
        <dbReference type="Proteomes" id="UP000236370"/>
    </source>
</evidence>
<sequence length="56" mass="6518">MQESQETHISNHLDEVVAAVSITHRKKFQNKLLQTALFQPPREKLHLCEEKAKSYS</sequence>
<dbReference type="PANTHER" id="PTHR14485">
    <property type="entry name" value="TETRATRICOPEPTIDE REPEAT PROTEIN 23"/>
    <property type="match status" value="1"/>
</dbReference>